<dbReference type="SUPFAM" id="SSF52540">
    <property type="entry name" value="P-loop containing nucleoside triphosphate hydrolases"/>
    <property type="match status" value="1"/>
</dbReference>
<dbReference type="AlphaFoldDB" id="A0A1G2KBD1"/>
<evidence type="ECO:0000313" key="1">
    <source>
        <dbReference type="EMBL" id="OGZ96523.1"/>
    </source>
</evidence>
<dbReference type="Gene3D" id="3.40.50.300">
    <property type="entry name" value="P-loop containing nucleotide triphosphate hydrolases"/>
    <property type="match status" value="1"/>
</dbReference>
<dbReference type="Proteomes" id="UP000178574">
    <property type="component" value="Unassembled WGS sequence"/>
</dbReference>
<gene>
    <name evidence="1" type="ORF">A2847_02560</name>
</gene>
<accession>A0A1G2KBD1</accession>
<dbReference type="InterPro" id="IPR027417">
    <property type="entry name" value="P-loop_NTPase"/>
</dbReference>
<sequence length="190" mass="21950">MRANVANSGGPGVGKSVLAAVLFAELKILGLDYDLIPEERRKLMCEMGNYRSPFERIYMWRQQEREELRSSAADGFITDTPLFHLYTQGKWYARESRDILAVRELLRMCLELKANGRYQIITIPKNPEEIPYKTDNVRTSGESDARMKHALIRSFVEHFFPDKILFVHGSAKERAAQVICRILELRGEKE</sequence>
<evidence type="ECO:0008006" key="3">
    <source>
        <dbReference type="Google" id="ProtNLM"/>
    </source>
</evidence>
<comment type="caution">
    <text evidence="1">The sequence shown here is derived from an EMBL/GenBank/DDBJ whole genome shotgun (WGS) entry which is preliminary data.</text>
</comment>
<evidence type="ECO:0000313" key="2">
    <source>
        <dbReference type="Proteomes" id="UP000178574"/>
    </source>
</evidence>
<reference evidence="1 2" key="1">
    <citation type="journal article" date="2016" name="Nat. Commun.">
        <title>Thousands of microbial genomes shed light on interconnected biogeochemical processes in an aquifer system.</title>
        <authorList>
            <person name="Anantharaman K."/>
            <person name="Brown C.T."/>
            <person name="Hug L.A."/>
            <person name="Sharon I."/>
            <person name="Castelle C.J."/>
            <person name="Probst A.J."/>
            <person name="Thomas B.C."/>
            <person name="Singh A."/>
            <person name="Wilkins M.J."/>
            <person name="Karaoz U."/>
            <person name="Brodie E.L."/>
            <person name="Williams K.H."/>
            <person name="Hubbard S.S."/>
            <person name="Banfield J.F."/>
        </authorList>
    </citation>
    <scope>NUCLEOTIDE SEQUENCE [LARGE SCALE GENOMIC DNA]</scope>
</reference>
<name>A0A1G2KBD1_9BACT</name>
<proteinExistence type="predicted"/>
<protein>
    <recommendedName>
        <fullName evidence="3">NadR/Ttd14 AAA domain-containing protein</fullName>
    </recommendedName>
</protein>
<dbReference type="EMBL" id="MHQD01000010">
    <property type="protein sequence ID" value="OGZ96523.1"/>
    <property type="molecule type" value="Genomic_DNA"/>
</dbReference>
<organism evidence="1 2">
    <name type="scientific">Candidatus Sungbacteria bacterium RIFCSPHIGHO2_01_FULL_50_25</name>
    <dbReference type="NCBI Taxonomy" id="1802265"/>
    <lineage>
        <taxon>Bacteria</taxon>
        <taxon>Candidatus Sungiibacteriota</taxon>
    </lineage>
</organism>